<dbReference type="AlphaFoldDB" id="A0A4Z2EUZ5"/>
<reference evidence="2 3" key="1">
    <citation type="submission" date="2019-03" db="EMBL/GenBank/DDBJ databases">
        <title>First draft genome of Liparis tanakae, snailfish: a comprehensive survey of snailfish specific genes.</title>
        <authorList>
            <person name="Kim W."/>
            <person name="Song I."/>
            <person name="Jeong J.-H."/>
            <person name="Kim D."/>
            <person name="Kim S."/>
            <person name="Ryu S."/>
            <person name="Song J.Y."/>
            <person name="Lee S.K."/>
        </authorList>
    </citation>
    <scope>NUCLEOTIDE SEQUENCE [LARGE SCALE GENOMIC DNA]</scope>
    <source>
        <tissue evidence="2">Muscle</tissue>
    </source>
</reference>
<dbReference type="EMBL" id="SRLO01002579">
    <property type="protein sequence ID" value="TNN32629.1"/>
    <property type="molecule type" value="Genomic_DNA"/>
</dbReference>
<feature type="region of interest" description="Disordered" evidence="1">
    <location>
        <begin position="1"/>
        <end position="20"/>
    </location>
</feature>
<sequence>MERSWTKNRNIPHSGSWQPTVEPLPVSAACGFGPSRDIWRNAGITQSPSARPGSTTRRLRFPHNHKKVERGLMSSSILLGSTGNRRTRSFCSVPRSPSDLWLICSR</sequence>
<comment type="caution">
    <text evidence="2">The sequence shown here is derived from an EMBL/GenBank/DDBJ whole genome shotgun (WGS) entry which is preliminary data.</text>
</comment>
<dbReference type="Proteomes" id="UP000314294">
    <property type="component" value="Unassembled WGS sequence"/>
</dbReference>
<name>A0A4Z2EUZ5_9TELE</name>
<protein>
    <submittedName>
        <fullName evidence="2">Uncharacterized protein</fullName>
    </submittedName>
</protein>
<evidence type="ECO:0000313" key="3">
    <source>
        <dbReference type="Proteomes" id="UP000314294"/>
    </source>
</evidence>
<keyword evidence="3" id="KW-1185">Reference proteome</keyword>
<organism evidence="2 3">
    <name type="scientific">Liparis tanakae</name>
    <name type="common">Tanaka's snailfish</name>
    <dbReference type="NCBI Taxonomy" id="230148"/>
    <lineage>
        <taxon>Eukaryota</taxon>
        <taxon>Metazoa</taxon>
        <taxon>Chordata</taxon>
        <taxon>Craniata</taxon>
        <taxon>Vertebrata</taxon>
        <taxon>Euteleostomi</taxon>
        <taxon>Actinopterygii</taxon>
        <taxon>Neopterygii</taxon>
        <taxon>Teleostei</taxon>
        <taxon>Neoteleostei</taxon>
        <taxon>Acanthomorphata</taxon>
        <taxon>Eupercaria</taxon>
        <taxon>Perciformes</taxon>
        <taxon>Cottioidei</taxon>
        <taxon>Cottales</taxon>
        <taxon>Liparidae</taxon>
        <taxon>Liparis</taxon>
    </lineage>
</organism>
<accession>A0A4Z2EUZ5</accession>
<evidence type="ECO:0000313" key="2">
    <source>
        <dbReference type="EMBL" id="TNN32629.1"/>
    </source>
</evidence>
<proteinExistence type="predicted"/>
<gene>
    <name evidence="2" type="ORF">EYF80_057209</name>
</gene>
<feature type="compositionally biased region" description="Polar residues" evidence="1">
    <location>
        <begin position="7"/>
        <end position="19"/>
    </location>
</feature>
<evidence type="ECO:0000256" key="1">
    <source>
        <dbReference type="SAM" id="MobiDB-lite"/>
    </source>
</evidence>